<dbReference type="PROSITE" id="PS51898">
    <property type="entry name" value="TYR_RECOMBINASE"/>
    <property type="match status" value="1"/>
</dbReference>
<comment type="caution">
    <text evidence="8">The sequence shown here is derived from an EMBL/GenBank/DDBJ whole genome shotgun (WGS) entry which is preliminary data.</text>
</comment>
<dbReference type="InterPro" id="IPR013762">
    <property type="entry name" value="Integrase-like_cat_sf"/>
</dbReference>
<dbReference type="SUPFAM" id="SSF56349">
    <property type="entry name" value="DNA breaking-rejoining enzymes"/>
    <property type="match status" value="1"/>
</dbReference>
<dbReference type="InterPro" id="IPR044068">
    <property type="entry name" value="CB"/>
</dbReference>
<dbReference type="InterPro" id="IPR050090">
    <property type="entry name" value="Tyrosine_recombinase_XerCD"/>
</dbReference>
<dbReference type="Pfam" id="PF00589">
    <property type="entry name" value="Phage_integrase"/>
    <property type="match status" value="1"/>
</dbReference>
<dbReference type="Gene3D" id="1.10.443.10">
    <property type="entry name" value="Intergrase catalytic core"/>
    <property type="match status" value="1"/>
</dbReference>
<evidence type="ECO:0000259" key="7">
    <source>
        <dbReference type="PROSITE" id="PS51900"/>
    </source>
</evidence>
<feature type="domain" description="Core-binding (CB)" evidence="7">
    <location>
        <begin position="53"/>
        <end position="142"/>
    </location>
</feature>
<dbReference type="InterPro" id="IPR002104">
    <property type="entry name" value="Integrase_catalytic"/>
</dbReference>
<evidence type="ECO:0000313" key="8">
    <source>
        <dbReference type="EMBL" id="MCS0660764.1"/>
    </source>
</evidence>
<dbReference type="RefSeq" id="WP_258813962.1">
    <property type="nucleotide sequence ID" value="NZ_JANUGU010000010.1"/>
</dbReference>
<evidence type="ECO:0000256" key="1">
    <source>
        <dbReference type="ARBA" id="ARBA00008857"/>
    </source>
</evidence>
<gene>
    <name evidence="8" type="ORF">NX778_22075</name>
</gene>
<name>A0ABT2D3E9_9BURK</name>
<keyword evidence="4" id="KW-0233">DNA recombination</keyword>
<dbReference type="PROSITE" id="PS51900">
    <property type="entry name" value="CB"/>
    <property type="match status" value="1"/>
</dbReference>
<dbReference type="InterPro" id="IPR010998">
    <property type="entry name" value="Integrase_recombinase_N"/>
</dbReference>
<keyword evidence="3 5" id="KW-0238">DNA-binding</keyword>
<dbReference type="CDD" id="cd00397">
    <property type="entry name" value="DNA_BRE_C"/>
    <property type="match status" value="1"/>
</dbReference>
<accession>A0ABT2D3E9</accession>
<dbReference type="PANTHER" id="PTHR30349">
    <property type="entry name" value="PHAGE INTEGRASE-RELATED"/>
    <property type="match status" value="1"/>
</dbReference>
<comment type="similarity">
    <text evidence="1">Belongs to the 'phage' integrase family.</text>
</comment>
<organism evidence="8 9">
    <name type="scientific">Massilia terrae</name>
    <dbReference type="NCBI Taxonomy" id="1811224"/>
    <lineage>
        <taxon>Bacteria</taxon>
        <taxon>Pseudomonadati</taxon>
        <taxon>Pseudomonadota</taxon>
        <taxon>Betaproteobacteria</taxon>
        <taxon>Burkholderiales</taxon>
        <taxon>Oxalobacteraceae</taxon>
        <taxon>Telluria group</taxon>
        <taxon>Massilia</taxon>
    </lineage>
</organism>
<proteinExistence type="inferred from homology"/>
<evidence type="ECO:0000256" key="5">
    <source>
        <dbReference type="PROSITE-ProRule" id="PRU01248"/>
    </source>
</evidence>
<evidence type="ECO:0000256" key="3">
    <source>
        <dbReference type="ARBA" id="ARBA00023125"/>
    </source>
</evidence>
<dbReference type="Gene3D" id="1.10.150.130">
    <property type="match status" value="1"/>
</dbReference>
<dbReference type="EMBL" id="JANUGU010000010">
    <property type="protein sequence ID" value="MCS0660764.1"/>
    <property type="molecule type" value="Genomic_DNA"/>
</dbReference>
<dbReference type="PANTHER" id="PTHR30349:SF41">
    <property type="entry name" value="INTEGRASE_RECOMBINASE PROTEIN MJ0367-RELATED"/>
    <property type="match status" value="1"/>
</dbReference>
<feature type="domain" description="Tyr recombinase" evidence="6">
    <location>
        <begin position="185"/>
        <end position="380"/>
    </location>
</feature>
<dbReference type="InterPro" id="IPR011010">
    <property type="entry name" value="DNA_brk_join_enz"/>
</dbReference>
<evidence type="ECO:0000313" key="9">
    <source>
        <dbReference type="Proteomes" id="UP001204621"/>
    </source>
</evidence>
<dbReference type="Proteomes" id="UP001204621">
    <property type="component" value="Unassembled WGS sequence"/>
</dbReference>
<evidence type="ECO:0000256" key="2">
    <source>
        <dbReference type="ARBA" id="ARBA00022908"/>
    </source>
</evidence>
<keyword evidence="9" id="KW-1185">Reference proteome</keyword>
<reference evidence="8 9" key="1">
    <citation type="submission" date="2022-08" db="EMBL/GenBank/DDBJ databases">
        <title>Reclassification of Massilia species as members of the genera Telluria, Duganella, Pseudoduganella, Mokoshia gen. nov. and Zemynaea gen. nov. using orthogonal and non-orthogonal genome-based approaches.</title>
        <authorList>
            <person name="Bowman J.P."/>
        </authorList>
    </citation>
    <scope>NUCLEOTIDE SEQUENCE [LARGE SCALE GENOMIC DNA]</scope>
    <source>
        <strain evidence="8 9">JCM 31606</strain>
    </source>
</reference>
<evidence type="ECO:0000259" key="6">
    <source>
        <dbReference type="PROSITE" id="PS51898"/>
    </source>
</evidence>
<protein>
    <submittedName>
        <fullName evidence="8">Tyrosine-type recombinase/integrase</fullName>
    </submittedName>
</protein>
<keyword evidence="2" id="KW-0229">DNA integration</keyword>
<sequence>MSKYSLTIVHPSSDLHFLEGICKDLGVKTHVQWLRQVPVVCIVMNRIGEVHWHSTHFLAEIVLKSKSLTGDTVRSYGYSIISWLNYLELQELEMTDVTEQDLQLFRNEIWGRASAHGSNFRAAKSTVVARVETARRFHEWGVRTNRFESPLGQWAHAHAGSMKLTGHGSFRRCSRPLSALRPEQRLPKILSAADLKKLITIAPEPYSLLFKWAVTTGLRRMELCHLTKEELDTVSFAGNNRSMMTLDVLRKGGRLVSTYLPAPLMNDTRWYIHTTRPQARRGAEHRVFLTKNGHSLQREEVSRVFRDCADEVGSKATLHHLRHTFAVTVLQILQQQAQAGAEINPLKTLQVLMGHSTLASTEIYLRALDVYSDEVAEALDFLYGASI</sequence>
<evidence type="ECO:0000256" key="4">
    <source>
        <dbReference type="ARBA" id="ARBA00023172"/>
    </source>
</evidence>